<keyword evidence="8" id="KW-1185">Reference proteome</keyword>
<dbReference type="KEGG" id="mphi:EG856_02410"/>
<evidence type="ECO:0000256" key="1">
    <source>
        <dbReference type="ARBA" id="ARBA00022490"/>
    </source>
</evidence>
<dbReference type="InterPro" id="IPR006641">
    <property type="entry name" value="YqgF/RNaseH-like_dom"/>
</dbReference>
<keyword evidence="4 5" id="KW-0378">Hydrolase</keyword>
<comment type="function">
    <text evidence="5">Could be a nuclease involved in processing of the 5'-end of pre-16S rRNA.</text>
</comment>
<dbReference type="GO" id="GO:0005829">
    <property type="term" value="C:cytosol"/>
    <property type="evidence" value="ECO:0007669"/>
    <property type="project" value="TreeGrafter"/>
</dbReference>
<dbReference type="EMBL" id="CP034841">
    <property type="protein sequence ID" value="QBF34758.1"/>
    <property type="molecule type" value="Genomic_DNA"/>
</dbReference>
<dbReference type="InterPro" id="IPR012337">
    <property type="entry name" value="RNaseH-like_sf"/>
</dbReference>
<organism evidence="7 8">
    <name type="scientific">Mycoplasmopsis phocirhinis</name>
    <dbReference type="NCBI Taxonomy" id="142650"/>
    <lineage>
        <taxon>Bacteria</taxon>
        <taxon>Bacillati</taxon>
        <taxon>Mycoplasmatota</taxon>
        <taxon>Mycoplasmoidales</taxon>
        <taxon>Metamycoplasmataceae</taxon>
        <taxon>Mycoplasmopsis</taxon>
    </lineage>
</organism>
<proteinExistence type="inferred from homology"/>
<dbReference type="GO" id="GO:0016788">
    <property type="term" value="F:hydrolase activity, acting on ester bonds"/>
    <property type="evidence" value="ECO:0007669"/>
    <property type="project" value="UniProtKB-UniRule"/>
</dbReference>
<feature type="domain" description="YqgF/RNase H-like" evidence="6">
    <location>
        <begin position="1"/>
        <end position="104"/>
    </location>
</feature>
<keyword evidence="1 5" id="KW-0963">Cytoplasm</keyword>
<protein>
    <recommendedName>
        <fullName evidence="5">Putative pre-16S rRNA nuclease</fullName>
        <ecNumber evidence="5">3.1.-.-</ecNumber>
    </recommendedName>
</protein>
<dbReference type="Gene3D" id="3.30.420.140">
    <property type="entry name" value="YqgF/RNase H-like domain"/>
    <property type="match status" value="1"/>
</dbReference>
<evidence type="ECO:0000259" key="6">
    <source>
        <dbReference type="SMART" id="SM00732"/>
    </source>
</evidence>
<evidence type="ECO:0000313" key="7">
    <source>
        <dbReference type="EMBL" id="QBF34758.1"/>
    </source>
</evidence>
<dbReference type="InterPro" id="IPR037027">
    <property type="entry name" value="YqgF/RNaseH-like_dom_sf"/>
</dbReference>
<dbReference type="PANTHER" id="PTHR33317:SF4">
    <property type="entry name" value="POLYNUCLEOTIDYL TRANSFERASE, RIBONUCLEASE H-LIKE SUPERFAMILY PROTEIN"/>
    <property type="match status" value="1"/>
</dbReference>
<evidence type="ECO:0000256" key="5">
    <source>
        <dbReference type="HAMAP-Rule" id="MF_00651"/>
    </source>
</evidence>
<dbReference type="GO" id="GO:0000967">
    <property type="term" value="P:rRNA 5'-end processing"/>
    <property type="evidence" value="ECO:0007669"/>
    <property type="project" value="UniProtKB-UniRule"/>
</dbReference>
<name>A0A4P6MMM0_9BACT</name>
<dbReference type="OrthoDB" id="9796140at2"/>
<dbReference type="SUPFAM" id="SSF53098">
    <property type="entry name" value="Ribonuclease H-like"/>
    <property type="match status" value="1"/>
</dbReference>
<dbReference type="HAMAP" id="MF_00651">
    <property type="entry name" value="Nuclease_YqgF"/>
    <property type="match status" value="1"/>
</dbReference>
<dbReference type="NCBIfam" id="TIGR00250">
    <property type="entry name" value="RNAse_H_YqgF"/>
    <property type="match status" value="1"/>
</dbReference>
<dbReference type="RefSeq" id="WP_130429535.1">
    <property type="nucleotide sequence ID" value="NZ_CP034841.1"/>
</dbReference>
<evidence type="ECO:0000256" key="3">
    <source>
        <dbReference type="ARBA" id="ARBA00022722"/>
    </source>
</evidence>
<keyword evidence="3 5" id="KW-0540">Nuclease</keyword>
<dbReference type="CDD" id="cd16964">
    <property type="entry name" value="YqgF"/>
    <property type="match status" value="1"/>
</dbReference>
<keyword evidence="2 5" id="KW-0690">Ribosome biogenesis</keyword>
<dbReference type="Pfam" id="PF03652">
    <property type="entry name" value="RuvX"/>
    <property type="match status" value="1"/>
</dbReference>
<sequence length="142" mass="16134">MRKLAFDLGTKTCGFAITDSLEIAPNALETIYFELEDFDFVFNKVAQYLNIYSDINGFVVGYPLRSNGDKSERTIMCENFATKLKNKFNLDTFLVNEYGSTIKAQNTLKSAKLSSKKRKNFKDTLAAVIILQDYLEYGGHKI</sequence>
<dbReference type="GO" id="GO:0004518">
    <property type="term" value="F:nuclease activity"/>
    <property type="evidence" value="ECO:0007669"/>
    <property type="project" value="UniProtKB-KW"/>
</dbReference>
<reference evidence="7 8" key="1">
    <citation type="submission" date="2019-01" db="EMBL/GenBank/DDBJ databases">
        <title>Complete sequence and annotation of the Mycoplasma phocirhinis strain 852T genome.</title>
        <authorList>
            <person name="Frasca S.Jr."/>
            <person name="Kutish G.F."/>
            <person name="Castellanos Gell J."/>
            <person name="Michaels D.L."/>
            <person name="Brown D.R."/>
        </authorList>
    </citation>
    <scope>NUCLEOTIDE SEQUENCE [LARGE SCALE GENOMIC DNA]</scope>
    <source>
        <strain evidence="7 8">852</strain>
    </source>
</reference>
<evidence type="ECO:0000256" key="4">
    <source>
        <dbReference type="ARBA" id="ARBA00022801"/>
    </source>
</evidence>
<dbReference type="InterPro" id="IPR005227">
    <property type="entry name" value="YqgF"/>
</dbReference>
<dbReference type="PANTHER" id="PTHR33317">
    <property type="entry name" value="POLYNUCLEOTIDYL TRANSFERASE, RIBONUCLEASE H-LIKE SUPERFAMILY PROTEIN"/>
    <property type="match status" value="1"/>
</dbReference>
<dbReference type="EC" id="3.1.-.-" evidence="5"/>
<comment type="subcellular location">
    <subcellularLocation>
        <location evidence="5">Cytoplasm</location>
    </subcellularLocation>
</comment>
<gene>
    <name evidence="7" type="primary">ruvX</name>
    <name evidence="7" type="ORF">EG856_02410</name>
</gene>
<comment type="similarity">
    <text evidence="5">Belongs to the YqgF HJR family.</text>
</comment>
<dbReference type="Proteomes" id="UP000289326">
    <property type="component" value="Chromosome"/>
</dbReference>
<dbReference type="SMART" id="SM00732">
    <property type="entry name" value="YqgFc"/>
    <property type="match status" value="1"/>
</dbReference>
<accession>A0A4P6MMM0</accession>
<dbReference type="AlphaFoldDB" id="A0A4P6MMM0"/>
<evidence type="ECO:0000256" key="2">
    <source>
        <dbReference type="ARBA" id="ARBA00022517"/>
    </source>
</evidence>
<evidence type="ECO:0000313" key="8">
    <source>
        <dbReference type="Proteomes" id="UP000289326"/>
    </source>
</evidence>